<protein>
    <submittedName>
        <fullName evidence="2">Uncharacterized protein</fullName>
    </submittedName>
</protein>
<dbReference type="Gramene" id="ORUFI02G17990.1">
    <property type="protein sequence ID" value="ORUFI02G17990.1"/>
    <property type="gene ID" value="ORUFI02G17990"/>
</dbReference>
<dbReference type="HOGENOM" id="CLU_2531415_0_0_1"/>
<evidence type="ECO:0000313" key="3">
    <source>
        <dbReference type="Proteomes" id="UP000008022"/>
    </source>
</evidence>
<sequence>MAPPRFPPSSSAARLPPRSTPPEPRPSPPAAAAGAAALAPGSLEEVLLQAAFDGNLRLVRSTRQLRLELPSPIDLPLRSSVSRR</sequence>
<accession>A0A0E0NF36</accession>
<organism evidence="2 3">
    <name type="scientific">Oryza rufipogon</name>
    <name type="common">Brownbeard rice</name>
    <name type="synonym">Asian wild rice</name>
    <dbReference type="NCBI Taxonomy" id="4529"/>
    <lineage>
        <taxon>Eukaryota</taxon>
        <taxon>Viridiplantae</taxon>
        <taxon>Streptophyta</taxon>
        <taxon>Embryophyta</taxon>
        <taxon>Tracheophyta</taxon>
        <taxon>Spermatophyta</taxon>
        <taxon>Magnoliopsida</taxon>
        <taxon>Liliopsida</taxon>
        <taxon>Poales</taxon>
        <taxon>Poaceae</taxon>
        <taxon>BOP clade</taxon>
        <taxon>Oryzoideae</taxon>
        <taxon>Oryzeae</taxon>
        <taxon>Oryzinae</taxon>
        <taxon>Oryza</taxon>
    </lineage>
</organism>
<proteinExistence type="predicted"/>
<dbReference type="EnsemblPlants" id="ORUFI02G17990.1">
    <property type="protein sequence ID" value="ORUFI02G17990.1"/>
    <property type="gene ID" value="ORUFI02G17990"/>
</dbReference>
<reference evidence="3" key="1">
    <citation type="submission" date="2013-06" db="EMBL/GenBank/DDBJ databases">
        <authorList>
            <person name="Zhao Q."/>
        </authorList>
    </citation>
    <scope>NUCLEOTIDE SEQUENCE</scope>
    <source>
        <strain evidence="3">cv. W1943</strain>
    </source>
</reference>
<reference evidence="2" key="2">
    <citation type="submission" date="2015-06" db="UniProtKB">
        <authorList>
            <consortium name="EnsemblPlants"/>
        </authorList>
    </citation>
    <scope>IDENTIFICATION</scope>
</reference>
<dbReference type="STRING" id="4529.A0A0E0NF36"/>
<dbReference type="Proteomes" id="UP000008022">
    <property type="component" value="Unassembled WGS sequence"/>
</dbReference>
<evidence type="ECO:0000256" key="1">
    <source>
        <dbReference type="SAM" id="MobiDB-lite"/>
    </source>
</evidence>
<feature type="region of interest" description="Disordered" evidence="1">
    <location>
        <begin position="1"/>
        <end position="36"/>
    </location>
</feature>
<name>A0A0E0NF36_ORYRU</name>
<dbReference type="AlphaFoldDB" id="A0A0E0NF36"/>
<keyword evidence="3" id="KW-1185">Reference proteome</keyword>
<feature type="compositionally biased region" description="Pro residues" evidence="1">
    <location>
        <begin position="18"/>
        <end position="29"/>
    </location>
</feature>
<evidence type="ECO:0000313" key="2">
    <source>
        <dbReference type="EnsemblPlants" id="ORUFI02G17990.1"/>
    </source>
</evidence>
<feature type="compositionally biased region" description="Low complexity" evidence="1">
    <location>
        <begin position="8"/>
        <end position="17"/>
    </location>
</feature>